<dbReference type="EMBL" id="JAQJAN010000019">
    <property type="protein sequence ID" value="KAJ5709495.1"/>
    <property type="molecule type" value="Genomic_DNA"/>
</dbReference>
<reference evidence="1" key="1">
    <citation type="journal article" date="2023" name="IMA Fungus">
        <title>Comparative genomic study of the Penicillium genus elucidates a diverse pangenome and 15 lateral gene transfer events.</title>
        <authorList>
            <person name="Petersen C."/>
            <person name="Sorensen T."/>
            <person name="Nielsen M.R."/>
            <person name="Sondergaard T.E."/>
            <person name="Sorensen J.L."/>
            <person name="Fitzpatrick D.A."/>
            <person name="Frisvad J.C."/>
            <person name="Nielsen K.L."/>
        </authorList>
    </citation>
    <scope>NUCLEOTIDE SEQUENCE</scope>
    <source>
        <strain evidence="1">IBT 17514</strain>
    </source>
</reference>
<dbReference type="AlphaFoldDB" id="A0AAD6HDW6"/>
<dbReference type="SMART" id="SM00855">
    <property type="entry name" value="PGAM"/>
    <property type="match status" value="1"/>
</dbReference>
<dbReference type="SUPFAM" id="SSF53254">
    <property type="entry name" value="Phosphoglycerate mutase-like"/>
    <property type="match status" value="1"/>
</dbReference>
<dbReference type="PANTHER" id="PTHR48100">
    <property type="entry name" value="BROAD-SPECIFICITY PHOSPHATASE YOR283W-RELATED"/>
    <property type="match status" value="1"/>
</dbReference>
<evidence type="ECO:0000313" key="2">
    <source>
        <dbReference type="Proteomes" id="UP001215712"/>
    </source>
</evidence>
<dbReference type="InterPro" id="IPR050275">
    <property type="entry name" value="PGM_Phosphatase"/>
</dbReference>
<dbReference type="Proteomes" id="UP001215712">
    <property type="component" value="Unassembled WGS sequence"/>
</dbReference>
<dbReference type="PANTHER" id="PTHR48100:SF54">
    <property type="entry name" value="PHOSPHATASE SPAC5H10.03-RELATED"/>
    <property type="match status" value="1"/>
</dbReference>
<gene>
    <name evidence="1" type="ORF">N7493_010829</name>
</gene>
<dbReference type="InterPro" id="IPR013078">
    <property type="entry name" value="His_Pase_superF_clade-1"/>
</dbReference>
<organism evidence="1 2">
    <name type="scientific">Penicillium malachiteum</name>
    <dbReference type="NCBI Taxonomy" id="1324776"/>
    <lineage>
        <taxon>Eukaryota</taxon>
        <taxon>Fungi</taxon>
        <taxon>Dikarya</taxon>
        <taxon>Ascomycota</taxon>
        <taxon>Pezizomycotina</taxon>
        <taxon>Eurotiomycetes</taxon>
        <taxon>Eurotiomycetidae</taxon>
        <taxon>Eurotiales</taxon>
        <taxon>Aspergillaceae</taxon>
        <taxon>Penicillium</taxon>
    </lineage>
</organism>
<evidence type="ECO:0000313" key="1">
    <source>
        <dbReference type="EMBL" id="KAJ5709495.1"/>
    </source>
</evidence>
<dbReference type="CDD" id="cd07067">
    <property type="entry name" value="HP_PGM_like"/>
    <property type="match status" value="1"/>
</dbReference>
<name>A0AAD6HDW6_9EURO</name>
<accession>A0AAD6HDW6</accession>
<keyword evidence="2" id="KW-1185">Reference proteome</keyword>
<comment type="caution">
    <text evidence="1">The sequence shown here is derived from an EMBL/GenBank/DDBJ whole genome shotgun (WGS) entry which is preliminary data.</text>
</comment>
<dbReference type="GO" id="GO:0016791">
    <property type="term" value="F:phosphatase activity"/>
    <property type="evidence" value="ECO:0007669"/>
    <property type="project" value="TreeGrafter"/>
</dbReference>
<reference evidence="1" key="2">
    <citation type="submission" date="2023-01" db="EMBL/GenBank/DDBJ databases">
        <authorList>
            <person name="Petersen C."/>
        </authorList>
    </citation>
    <scope>NUCLEOTIDE SEQUENCE</scope>
    <source>
        <strain evidence="1">IBT 17514</strain>
    </source>
</reference>
<dbReference type="GO" id="GO:0005737">
    <property type="term" value="C:cytoplasm"/>
    <property type="evidence" value="ECO:0007669"/>
    <property type="project" value="TreeGrafter"/>
</dbReference>
<protein>
    <submittedName>
        <fullName evidence="1">Histidine phosphatase superfamily clade-1</fullName>
    </submittedName>
</protein>
<dbReference type="Gene3D" id="3.40.50.1240">
    <property type="entry name" value="Phosphoglycerate mutase-like"/>
    <property type="match status" value="1"/>
</dbReference>
<proteinExistence type="predicted"/>
<dbReference type="InterPro" id="IPR029033">
    <property type="entry name" value="His_PPase_superfam"/>
</dbReference>
<dbReference type="Pfam" id="PF00300">
    <property type="entry name" value="His_Phos_1"/>
    <property type="match status" value="1"/>
</dbReference>
<sequence>MSSNFRLHIIRHAEGTHNPRHDTTILDPELTEAGLQQSKALCHDFPFKEDVGLVIASPLRRTLKTALLGFEGCLDKQFYANKSGIEHGATLLLEPDVQAHSARPCDTGSEWSVLKSEFPDLPWDTMELDEVFPAKTGRYAPEREFLQQRGWDLQRRMKEQFLEMEGSQRKDIVVVTHGGYIKFVTGNGGLGVGQAKWASFNVTFDEEEKLVLGGVFLIRARV</sequence>